<dbReference type="FunFam" id="1.10.1370.40:FF:000001">
    <property type="entry name" value="Dipeptidyl carboxypeptidase II"/>
    <property type="match status" value="1"/>
</dbReference>
<keyword evidence="9 15" id="KW-0482">Metalloprotease</keyword>
<dbReference type="Pfam" id="PF01432">
    <property type="entry name" value="Peptidase_M3"/>
    <property type="match status" value="1"/>
</dbReference>
<dbReference type="Proteomes" id="UP000061839">
    <property type="component" value="Chromosome"/>
</dbReference>
<dbReference type="Gene3D" id="1.10.1370.40">
    <property type="match status" value="3"/>
</dbReference>
<accession>A0A0D4C3C3</accession>
<evidence type="ECO:0000259" key="16">
    <source>
        <dbReference type="Pfam" id="PF01432"/>
    </source>
</evidence>
<gene>
    <name evidence="17" type="ORF">UM93_04505</name>
</gene>
<dbReference type="InterPro" id="IPR034005">
    <property type="entry name" value="M3A_DCP"/>
</dbReference>
<dbReference type="SUPFAM" id="SSF55486">
    <property type="entry name" value="Metalloproteases ('zincins'), catalytic domain"/>
    <property type="match status" value="1"/>
</dbReference>
<reference evidence="17 18" key="1">
    <citation type="journal article" date="2015" name="Genome Announc.">
        <title>Complete Genome Sequencing of Protease-Producing Novel Arthrobacter sp. Strain IHBB 11108 Using PacBio Single-Molecule Real-Time Sequencing Technology.</title>
        <authorList>
            <person name="Kiran S."/>
            <person name="Swarnkar M.K."/>
            <person name="Pal M."/>
            <person name="Thakur R."/>
            <person name="Tewari R."/>
            <person name="Singh A.K."/>
            <person name="Gulati A."/>
        </authorList>
    </citation>
    <scope>NUCLEOTIDE SEQUENCE [LARGE SCALE GENOMIC DNA]</scope>
    <source>
        <strain evidence="17 18">IHBB 11108</strain>
    </source>
</reference>
<evidence type="ECO:0000256" key="6">
    <source>
        <dbReference type="ARBA" id="ARBA00022723"/>
    </source>
</evidence>
<keyword evidence="18" id="KW-1185">Reference proteome</keyword>
<evidence type="ECO:0000256" key="9">
    <source>
        <dbReference type="ARBA" id="ARBA00023049"/>
    </source>
</evidence>
<comment type="cofactor">
    <cofactor evidence="15">
        <name>Zn(2+)</name>
        <dbReference type="ChEBI" id="CHEBI:29105"/>
    </cofactor>
    <text evidence="15">Binds 1 zinc ion.</text>
</comment>
<keyword evidence="8 15" id="KW-0862">Zinc</keyword>
<comment type="subcellular location">
    <subcellularLocation>
        <location evidence="1">Cytoplasm</location>
    </subcellularLocation>
</comment>
<evidence type="ECO:0000256" key="12">
    <source>
        <dbReference type="ARBA" id="ARBA00066668"/>
    </source>
</evidence>
<keyword evidence="3" id="KW-0963">Cytoplasm</keyword>
<evidence type="ECO:0000256" key="3">
    <source>
        <dbReference type="ARBA" id="ARBA00022490"/>
    </source>
</evidence>
<evidence type="ECO:0000256" key="1">
    <source>
        <dbReference type="ARBA" id="ARBA00004496"/>
    </source>
</evidence>
<dbReference type="EC" id="3.4.15.5" evidence="12"/>
<feature type="domain" description="Peptidase M3A/M3B catalytic" evidence="16">
    <location>
        <begin position="230"/>
        <end position="672"/>
    </location>
</feature>
<dbReference type="EMBL" id="CP011005">
    <property type="protein sequence ID" value="AJT42881.1"/>
    <property type="molecule type" value="Genomic_DNA"/>
</dbReference>
<organism evidence="17 18">
    <name type="scientific">Psychromicrobium lacuslunae</name>
    <dbReference type="NCBI Taxonomy" id="1618207"/>
    <lineage>
        <taxon>Bacteria</taxon>
        <taxon>Bacillati</taxon>
        <taxon>Actinomycetota</taxon>
        <taxon>Actinomycetes</taxon>
        <taxon>Micrococcales</taxon>
        <taxon>Micrococcaceae</taxon>
        <taxon>Psychromicrobium</taxon>
    </lineage>
</organism>
<dbReference type="GO" id="GO:0004222">
    <property type="term" value="F:metalloendopeptidase activity"/>
    <property type="evidence" value="ECO:0007669"/>
    <property type="project" value="InterPro"/>
</dbReference>
<keyword evidence="4" id="KW-0121">Carboxypeptidase</keyword>
<protein>
    <recommendedName>
        <fullName evidence="13">Dipeptidyl carboxypeptidase</fullName>
        <ecNumber evidence="12">3.4.15.5</ecNumber>
    </recommendedName>
    <alternativeName>
        <fullName evidence="14">Peptidyl-dipeptidase Dcp</fullName>
    </alternativeName>
</protein>
<dbReference type="InterPro" id="IPR045090">
    <property type="entry name" value="Pept_M3A_M3B"/>
</dbReference>
<evidence type="ECO:0000256" key="13">
    <source>
        <dbReference type="ARBA" id="ARBA00070755"/>
    </source>
</evidence>
<dbReference type="HOGENOM" id="CLU_001805_4_0_11"/>
<dbReference type="GO" id="GO:0008241">
    <property type="term" value="F:peptidyl-dipeptidase activity"/>
    <property type="evidence" value="ECO:0007669"/>
    <property type="project" value="UniProtKB-EC"/>
</dbReference>
<evidence type="ECO:0000256" key="8">
    <source>
        <dbReference type="ARBA" id="ARBA00022833"/>
    </source>
</evidence>
<dbReference type="GO" id="GO:0046872">
    <property type="term" value="F:metal ion binding"/>
    <property type="evidence" value="ECO:0007669"/>
    <property type="project" value="UniProtKB-UniRule"/>
</dbReference>
<name>A0A0D4C3C3_9MICC</name>
<dbReference type="FunFam" id="3.40.390.10:FF:000009">
    <property type="entry name" value="Oligopeptidase A"/>
    <property type="match status" value="1"/>
</dbReference>
<evidence type="ECO:0000256" key="11">
    <source>
        <dbReference type="ARBA" id="ARBA00054529"/>
    </source>
</evidence>
<evidence type="ECO:0000313" key="18">
    <source>
        <dbReference type="Proteomes" id="UP000061839"/>
    </source>
</evidence>
<dbReference type="KEGG" id="ari:UM93_04505"/>
<proteinExistence type="inferred from homology"/>
<dbReference type="STRING" id="1618207.UM93_04505"/>
<dbReference type="PANTHER" id="PTHR43660:SF1">
    <property type="entry name" value="DIPEPTIDYL CARBOXYPEPTIDASE"/>
    <property type="match status" value="1"/>
</dbReference>
<evidence type="ECO:0000256" key="4">
    <source>
        <dbReference type="ARBA" id="ARBA00022645"/>
    </source>
</evidence>
<sequence length="675" mass="75463">MTVDELRENPLLRESPLPYRLPVFSEIRAEHYLPAFEKAFADHLAEIEAIRNNPEPADFANTAEAMERSGTLLRHVALVFFNISSSDTSEQLQAIETAIAPRLSEHMDAIQLDSKLYERFSQIDTAGLDRESGRLVEKYREEFIRMGAALDDQAKQRLRELNSTLSELSTKFSQDSLANLNSAAVLFDEVAELAGLSSNEIAAAASAAEQTGNLGKYLLTLIQPSAQPALESLHNRQSRRRLHEASISRGQGLTDTRTLDLAVQMATLRAERAQILGFESHADFETSDQTAPSLASINSMLGQFAPAAVKNALAEAAALAEEAGHSIEPWDWSYYSEKVRKSRYDVDLPALKPYFELERVLNDGVFYAANKLYGLSFTERPDLQGYHPDARVWEIHNDDGSGLGLFIGDYYTRDSKNGGAWMNPLVEQSDLFGWQSVVVNNLNIPKPPAGEPTLLSYDEVVTCFHEFGHALHGLFSDVRYPRFSGTEVPRDFVEYPSQVNEMWILWPEIVSNYARHYETGEPLPEETIEKLRAAKLWGEGFATTEYLGAALLDQAWHQLAPGAEPGDPLAFEAAALENAGVSLDLIPPRYRTGYFNHIFAGGYSAGYYAYIWSEVLDAETVEWFKENGGLSRANGDHFRKELLSVGNRIDPLQAFRNFRGRDARIEPLLTRRGLN</sequence>
<dbReference type="CDD" id="cd06456">
    <property type="entry name" value="M3A_DCP"/>
    <property type="match status" value="1"/>
</dbReference>
<comment type="catalytic activity">
    <reaction evidence="10">
        <text>Hydrolysis of unblocked, C-terminal dipeptides from oligopeptides, with broad specificity. Does not hydrolyze bonds in which P1' is Pro, or both P1 and P1' are Gly.</text>
        <dbReference type="EC" id="3.4.15.5"/>
    </reaction>
</comment>
<keyword evidence="5 15" id="KW-0645">Protease</keyword>
<evidence type="ECO:0000256" key="5">
    <source>
        <dbReference type="ARBA" id="ARBA00022670"/>
    </source>
</evidence>
<evidence type="ECO:0000256" key="14">
    <source>
        <dbReference type="ARBA" id="ARBA00075608"/>
    </source>
</evidence>
<comment type="similarity">
    <text evidence="2 15">Belongs to the peptidase M3 family.</text>
</comment>
<dbReference type="GO" id="GO:0006508">
    <property type="term" value="P:proteolysis"/>
    <property type="evidence" value="ECO:0007669"/>
    <property type="project" value="UniProtKB-KW"/>
</dbReference>
<evidence type="ECO:0000256" key="10">
    <source>
        <dbReference type="ARBA" id="ARBA00052506"/>
    </source>
</evidence>
<evidence type="ECO:0000256" key="15">
    <source>
        <dbReference type="RuleBase" id="RU003435"/>
    </source>
</evidence>
<keyword evidence="7 15" id="KW-0378">Hydrolase</keyword>
<dbReference type="PANTHER" id="PTHR43660">
    <property type="entry name" value="DIPEPTIDYL CARBOXYPEPTIDASE"/>
    <property type="match status" value="1"/>
</dbReference>
<dbReference type="InterPro" id="IPR001567">
    <property type="entry name" value="Pept_M3A_M3B_dom"/>
</dbReference>
<comment type="function">
    <text evidence="11">Removes dipeptides from the C-termini of N-blocked tripeptides, tetrapeptides and larger peptides.</text>
</comment>
<keyword evidence="6 15" id="KW-0479">Metal-binding</keyword>
<evidence type="ECO:0000256" key="7">
    <source>
        <dbReference type="ARBA" id="ARBA00022801"/>
    </source>
</evidence>
<dbReference type="PATRIC" id="fig|1618207.4.peg.916"/>
<evidence type="ECO:0000313" key="17">
    <source>
        <dbReference type="EMBL" id="AJT42881.1"/>
    </source>
</evidence>
<dbReference type="AlphaFoldDB" id="A0A0D4C3C3"/>
<evidence type="ECO:0000256" key="2">
    <source>
        <dbReference type="ARBA" id="ARBA00006040"/>
    </source>
</evidence>
<dbReference type="GO" id="GO:0004180">
    <property type="term" value="F:carboxypeptidase activity"/>
    <property type="evidence" value="ECO:0007669"/>
    <property type="project" value="UniProtKB-KW"/>
</dbReference>
<dbReference type="GO" id="GO:0005829">
    <property type="term" value="C:cytosol"/>
    <property type="evidence" value="ECO:0007669"/>
    <property type="project" value="TreeGrafter"/>
</dbReference>